<sequence length="245" mass="26731">MGDIEIIGHRGYAARAPENTLMSLEAALTAGARAVEFDVHVASCGTPVIIHDDVLDRTTDGSGPVSGQTVEQLRTLDAGSWFDPEFAGERIPTLADALDRVAGRALHIYPEVKEICEPSDVDRIVRIVRDSTMSDRTTFISIDWSILERIRAVDAAVRIGFIVVTADLFDQALSLALADRVAVLDLSHEIALDDPSMVRRAKDEGVDVVTWTVNEPDEAVRLRQAGVTGFTTDHVDRLLTWAGQD</sequence>
<dbReference type="Gene3D" id="3.20.20.190">
    <property type="entry name" value="Phosphatidylinositol (PI) phosphodiesterase"/>
    <property type="match status" value="1"/>
</dbReference>
<accession>A0A381TIR7</accession>
<dbReference type="SUPFAM" id="SSF51695">
    <property type="entry name" value="PLC-like phosphodiesterases"/>
    <property type="match status" value="1"/>
</dbReference>
<organism evidence="2">
    <name type="scientific">marine metagenome</name>
    <dbReference type="NCBI Taxonomy" id="408172"/>
    <lineage>
        <taxon>unclassified sequences</taxon>
        <taxon>metagenomes</taxon>
        <taxon>ecological metagenomes</taxon>
    </lineage>
</organism>
<dbReference type="InterPro" id="IPR017946">
    <property type="entry name" value="PLC-like_Pdiesterase_TIM-brl"/>
</dbReference>
<dbReference type="GO" id="GO:0006629">
    <property type="term" value="P:lipid metabolic process"/>
    <property type="evidence" value="ECO:0007669"/>
    <property type="project" value="InterPro"/>
</dbReference>
<dbReference type="AlphaFoldDB" id="A0A381TIR7"/>
<dbReference type="InterPro" id="IPR030395">
    <property type="entry name" value="GP_PDE_dom"/>
</dbReference>
<proteinExistence type="predicted"/>
<evidence type="ECO:0000259" key="1">
    <source>
        <dbReference type="PROSITE" id="PS51704"/>
    </source>
</evidence>
<gene>
    <name evidence="2" type="ORF">METZ01_LOCUS68850</name>
</gene>
<evidence type="ECO:0000313" key="2">
    <source>
        <dbReference type="EMBL" id="SVA15996.1"/>
    </source>
</evidence>
<protein>
    <recommendedName>
        <fullName evidence="1">GP-PDE domain-containing protein</fullName>
    </recommendedName>
</protein>
<name>A0A381TIR7_9ZZZZ</name>
<feature type="domain" description="GP-PDE" evidence="1">
    <location>
        <begin position="4"/>
        <end position="242"/>
    </location>
</feature>
<dbReference type="Pfam" id="PF03009">
    <property type="entry name" value="GDPD"/>
    <property type="match status" value="1"/>
</dbReference>
<dbReference type="EMBL" id="UINC01004666">
    <property type="protein sequence ID" value="SVA15996.1"/>
    <property type="molecule type" value="Genomic_DNA"/>
</dbReference>
<dbReference type="GO" id="GO:0008081">
    <property type="term" value="F:phosphoric diester hydrolase activity"/>
    <property type="evidence" value="ECO:0007669"/>
    <property type="project" value="InterPro"/>
</dbReference>
<dbReference type="PROSITE" id="PS51704">
    <property type="entry name" value="GP_PDE"/>
    <property type="match status" value="1"/>
</dbReference>
<reference evidence="2" key="1">
    <citation type="submission" date="2018-05" db="EMBL/GenBank/DDBJ databases">
        <authorList>
            <person name="Lanie J.A."/>
            <person name="Ng W.-L."/>
            <person name="Kazmierczak K.M."/>
            <person name="Andrzejewski T.M."/>
            <person name="Davidsen T.M."/>
            <person name="Wayne K.J."/>
            <person name="Tettelin H."/>
            <person name="Glass J.I."/>
            <person name="Rusch D."/>
            <person name="Podicherti R."/>
            <person name="Tsui H.-C.T."/>
            <person name="Winkler M.E."/>
        </authorList>
    </citation>
    <scope>NUCLEOTIDE SEQUENCE</scope>
</reference>
<dbReference type="PANTHER" id="PTHR46211">
    <property type="entry name" value="GLYCEROPHOSPHORYL DIESTER PHOSPHODIESTERASE"/>
    <property type="match status" value="1"/>
</dbReference>
<dbReference type="PANTHER" id="PTHR46211:SF14">
    <property type="entry name" value="GLYCEROPHOSPHODIESTER PHOSPHODIESTERASE"/>
    <property type="match status" value="1"/>
</dbReference>